<dbReference type="PROSITE" id="PS50297">
    <property type="entry name" value="ANK_REP_REGION"/>
    <property type="match status" value="2"/>
</dbReference>
<dbReference type="Pfam" id="PF12796">
    <property type="entry name" value="Ank_2"/>
    <property type="match status" value="2"/>
</dbReference>
<feature type="compositionally biased region" description="Basic and acidic residues" evidence="9">
    <location>
        <begin position="25"/>
        <end position="43"/>
    </location>
</feature>
<evidence type="ECO:0000259" key="10">
    <source>
        <dbReference type="PROSITE" id="PS51635"/>
    </source>
</evidence>
<dbReference type="GO" id="GO:0016042">
    <property type="term" value="P:lipid catabolic process"/>
    <property type="evidence" value="ECO:0007669"/>
    <property type="project" value="UniProtKB-UniRule"/>
</dbReference>
<feature type="active site" description="Nucleophile" evidence="8">
    <location>
        <position position="699"/>
    </location>
</feature>
<evidence type="ECO:0000256" key="3">
    <source>
        <dbReference type="ARBA" id="ARBA00022801"/>
    </source>
</evidence>
<feature type="short sequence motif" description="GXSXG" evidence="8">
    <location>
        <begin position="697"/>
        <end position="701"/>
    </location>
</feature>
<dbReference type="Proteomes" id="UP001177023">
    <property type="component" value="Unassembled WGS sequence"/>
</dbReference>
<sequence length="1045" mass="115815">MASSDTEVESGIEERALAQQANHESAPELKGSDKHGSLNDMRKLGQQNQYDSDSEASEAASDLSANTFNDGGMSLWNQFGQMFWSQPPMRKCSFATGLDYWVPEDCEKVVAFPTDAIEQYTKIYPIRGSDATKHSSFSVLVDASPFSRARDKQPLHHLVLTIHPNAGPSMENREFSISLFRSRKVTDVVALCERCRECRALFRYFPKGKDNTIFYYVKLLGYLQVKMLWKVEHIGALVGCKEFFENQPSKKLKKNLSAHCSPEGLTPLMIAIQQNDEDMVSLLIQKGADLMQTTPEANNVLHLAATVSPSMLNILWDALGDNKTVLLGHVNHDGSSPQYLAFTSMNARCLSTLRGFAKQVNPEATPENPLIQAMKSPKTTFQHIDAILKETPDAIDKTDPVTGNSVLHICTHKKPLSALIEVLGEKLPVNARNSLNQTPLHVYVHKDNLALVFTILGAEVDINAQDDDGNTALHLATSLLNVTMVRTLLCFGANPNIHNLHDESPRHLAAKHRDEAGSIDILRSLIMFGAKSCGIKKLGCTVACVHKDNYISEKTSPVSKENNNQNTSSNSLASLASTNGNEKPKNDKDNVESDVDSARINNAAATEAYEFELDADTHDVKNAYVEPNPPRKFPQDAAVRRIKALLTQLADKENSNIISVLSCDGGGMKGIIMVQMLIILQRYLDAPVHTYFDWVAGTSTGSYVSGALAKGFSLAHMQRYYLRTKDILFTTWSRPYNTLRFEALCRDALGDDRLSKVPYPKLVFTTTRADTFPCQLVLQRNYQLPIPYNDNLDLGFDDPEDTPLWLAARRSAAAPTYFAASEGKFIDGGMVANNPSLDLLSEVIFWNTTCRMQAPEEAQAQPKFQAANEVRIGCFLSLGTGITPVSPVDPSLFEMSDTLGMLRGIKNLTLMVLDQATATEGAPISRSRSWCHSLRIPYFRLNAPLFKDVMLDASDDSEIAQMLWDCEVYGYTHKKDFIELASLLKAIGTNKHRKQRFGSAKASDYSEGRKKRLAEERKAKKEEQEQPAVSPDSPLNSPDARNSSA</sequence>
<keyword evidence="2" id="KW-0677">Repeat</keyword>
<reference evidence="11" key="1">
    <citation type="submission" date="2023-06" db="EMBL/GenBank/DDBJ databases">
        <authorList>
            <person name="Delattre M."/>
        </authorList>
    </citation>
    <scope>NUCLEOTIDE SEQUENCE</scope>
    <source>
        <strain evidence="11">AF72</strain>
    </source>
</reference>
<evidence type="ECO:0000256" key="8">
    <source>
        <dbReference type="PROSITE-ProRule" id="PRU01161"/>
    </source>
</evidence>
<evidence type="ECO:0000256" key="7">
    <source>
        <dbReference type="PROSITE-ProRule" id="PRU00023"/>
    </source>
</evidence>
<dbReference type="PANTHER" id="PTHR24139">
    <property type="entry name" value="CALCIUM-INDEPENDENT PHOSPHOLIPASE A2"/>
    <property type="match status" value="1"/>
</dbReference>
<dbReference type="InterPro" id="IPR036770">
    <property type="entry name" value="Ankyrin_rpt-contain_sf"/>
</dbReference>
<keyword evidence="4 7" id="KW-0040">ANK repeat</keyword>
<accession>A0AA36D3J7</accession>
<dbReference type="Pfam" id="PF01734">
    <property type="entry name" value="Patatin"/>
    <property type="match status" value="1"/>
</dbReference>
<evidence type="ECO:0000256" key="2">
    <source>
        <dbReference type="ARBA" id="ARBA00022737"/>
    </source>
</evidence>
<feature type="region of interest" description="Disordered" evidence="9">
    <location>
        <begin position="1"/>
        <end position="61"/>
    </location>
</feature>
<evidence type="ECO:0000313" key="12">
    <source>
        <dbReference type="Proteomes" id="UP001177023"/>
    </source>
</evidence>
<evidence type="ECO:0000256" key="4">
    <source>
        <dbReference type="ARBA" id="ARBA00023043"/>
    </source>
</evidence>
<feature type="compositionally biased region" description="Polar residues" evidence="9">
    <location>
        <begin position="1033"/>
        <end position="1045"/>
    </location>
</feature>
<dbReference type="AlphaFoldDB" id="A0AA36D3J7"/>
<comment type="caution">
    <text evidence="11">The sequence shown here is derived from an EMBL/GenBank/DDBJ whole genome shotgun (WGS) entry which is preliminary data.</text>
</comment>
<feature type="non-terminal residue" evidence="11">
    <location>
        <position position="1045"/>
    </location>
</feature>
<dbReference type="GO" id="GO:0052816">
    <property type="term" value="F:long-chain fatty acyl-CoA hydrolase activity"/>
    <property type="evidence" value="ECO:0007669"/>
    <property type="project" value="TreeGrafter"/>
</dbReference>
<comment type="catalytic activity">
    <reaction evidence="6">
        <text>a 1,2-diacyl-sn-glycero-3-phosphocholine + H2O = a 1-acyl-sn-glycero-3-phosphocholine + a fatty acid + H(+)</text>
        <dbReference type="Rhea" id="RHEA:15801"/>
        <dbReference type="ChEBI" id="CHEBI:15377"/>
        <dbReference type="ChEBI" id="CHEBI:15378"/>
        <dbReference type="ChEBI" id="CHEBI:28868"/>
        <dbReference type="ChEBI" id="CHEBI:57643"/>
        <dbReference type="ChEBI" id="CHEBI:58168"/>
        <dbReference type="EC" id="3.1.1.4"/>
    </reaction>
    <physiologicalReaction direction="left-to-right" evidence="6">
        <dbReference type="Rhea" id="RHEA:15802"/>
    </physiologicalReaction>
</comment>
<dbReference type="GO" id="GO:0047499">
    <property type="term" value="F:calcium-independent phospholipase A2 activity"/>
    <property type="evidence" value="ECO:0007669"/>
    <property type="project" value="InterPro"/>
</dbReference>
<dbReference type="SUPFAM" id="SSF52151">
    <property type="entry name" value="FabD/lysophospholipase-like"/>
    <property type="match status" value="1"/>
</dbReference>
<feature type="repeat" description="ANK" evidence="7">
    <location>
        <begin position="263"/>
        <end position="295"/>
    </location>
</feature>
<dbReference type="PROSITE" id="PS50088">
    <property type="entry name" value="ANK_REPEAT"/>
    <property type="match status" value="3"/>
</dbReference>
<keyword evidence="12" id="KW-1185">Reference proteome</keyword>
<dbReference type="SMART" id="SM00248">
    <property type="entry name" value="ANK"/>
    <property type="match status" value="6"/>
</dbReference>
<feature type="region of interest" description="Disordered" evidence="9">
    <location>
        <begin position="995"/>
        <end position="1045"/>
    </location>
</feature>
<evidence type="ECO:0000313" key="11">
    <source>
        <dbReference type="EMBL" id="CAJ0580056.1"/>
    </source>
</evidence>
<dbReference type="Gene3D" id="3.40.1090.10">
    <property type="entry name" value="Cytosolic phospholipase A2 catalytic domain"/>
    <property type="match status" value="1"/>
</dbReference>
<dbReference type="GO" id="GO:0005739">
    <property type="term" value="C:mitochondrion"/>
    <property type="evidence" value="ECO:0007669"/>
    <property type="project" value="TreeGrafter"/>
</dbReference>
<dbReference type="PANTHER" id="PTHR24139:SF34">
    <property type="entry name" value="85_88 KDA CALCIUM-INDEPENDENT PHOSPHOLIPASE A2"/>
    <property type="match status" value="1"/>
</dbReference>
<name>A0AA36D3J7_9BILA</name>
<keyword evidence="8" id="KW-0442">Lipid degradation</keyword>
<dbReference type="InterPro" id="IPR016035">
    <property type="entry name" value="Acyl_Trfase/lysoPLipase"/>
</dbReference>
<feature type="short sequence motif" description="DGA/G" evidence="8">
    <location>
        <begin position="827"/>
        <end position="829"/>
    </location>
</feature>
<dbReference type="PROSITE" id="PS51635">
    <property type="entry name" value="PNPLA"/>
    <property type="match status" value="1"/>
</dbReference>
<evidence type="ECO:0000256" key="5">
    <source>
        <dbReference type="ARBA" id="ARBA00023098"/>
    </source>
</evidence>
<evidence type="ECO:0000256" key="1">
    <source>
        <dbReference type="ARBA" id="ARBA00013278"/>
    </source>
</evidence>
<keyword evidence="3 8" id="KW-0378">Hydrolase</keyword>
<dbReference type="GO" id="GO:2000304">
    <property type="term" value="P:positive regulation of ceramide biosynthetic process"/>
    <property type="evidence" value="ECO:0007669"/>
    <property type="project" value="TreeGrafter"/>
</dbReference>
<feature type="compositionally biased region" description="Basic and acidic residues" evidence="9">
    <location>
        <begin position="582"/>
        <end position="591"/>
    </location>
</feature>
<proteinExistence type="predicted"/>
<feature type="repeat" description="ANK" evidence="7">
    <location>
        <begin position="468"/>
        <end position="500"/>
    </location>
</feature>
<feature type="short sequence motif" description="GXGXXG" evidence="8">
    <location>
        <begin position="665"/>
        <end position="670"/>
    </location>
</feature>
<keyword evidence="5 8" id="KW-0443">Lipid metabolism</keyword>
<dbReference type="InterPro" id="IPR002110">
    <property type="entry name" value="Ankyrin_rpt"/>
</dbReference>
<dbReference type="InterPro" id="IPR047148">
    <property type="entry name" value="PLPL9"/>
</dbReference>
<dbReference type="SUPFAM" id="SSF48403">
    <property type="entry name" value="Ankyrin repeat"/>
    <property type="match status" value="1"/>
</dbReference>
<organism evidence="11 12">
    <name type="scientific">Mesorhabditis spiculigera</name>
    <dbReference type="NCBI Taxonomy" id="96644"/>
    <lineage>
        <taxon>Eukaryota</taxon>
        <taxon>Metazoa</taxon>
        <taxon>Ecdysozoa</taxon>
        <taxon>Nematoda</taxon>
        <taxon>Chromadorea</taxon>
        <taxon>Rhabditida</taxon>
        <taxon>Rhabditina</taxon>
        <taxon>Rhabditomorpha</taxon>
        <taxon>Rhabditoidea</taxon>
        <taxon>Rhabditidae</taxon>
        <taxon>Mesorhabditinae</taxon>
        <taxon>Mesorhabditis</taxon>
    </lineage>
</organism>
<dbReference type="EMBL" id="CATQJA010002659">
    <property type="protein sequence ID" value="CAJ0580056.1"/>
    <property type="molecule type" value="Genomic_DNA"/>
</dbReference>
<feature type="compositionally biased region" description="Acidic residues" evidence="9">
    <location>
        <begin position="1"/>
        <end position="11"/>
    </location>
</feature>
<evidence type="ECO:0000256" key="9">
    <source>
        <dbReference type="SAM" id="MobiDB-lite"/>
    </source>
</evidence>
<feature type="active site" description="Proton acceptor" evidence="8">
    <location>
        <position position="827"/>
    </location>
</feature>
<feature type="domain" description="PNPLA" evidence="10">
    <location>
        <begin position="661"/>
        <end position="840"/>
    </location>
</feature>
<feature type="compositionally biased region" description="Basic and acidic residues" evidence="9">
    <location>
        <begin position="1004"/>
        <end position="1024"/>
    </location>
</feature>
<feature type="repeat" description="ANK" evidence="7">
    <location>
        <begin position="435"/>
        <end position="467"/>
    </location>
</feature>
<feature type="compositionally biased region" description="Low complexity" evidence="9">
    <location>
        <begin position="562"/>
        <end position="581"/>
    </location>
</feature>
<dbReference type="EC" id="3.1.1.4" evidence="1"/>
<feature type="region of interest" description="Disordered" evidence="9">
    <location>
        <begin position="555"/>
        <end position="596"/>
    </location>
</feature>
<dbReference type="InterPro" id="IPR002641">
    <property type="entry name" value="PNPLA_dom"/>
</dbReference>
<gene>
    <name evidence="11" type="ORF">MSPICULIGERA_LOCUS18259</name>
</gene>
<evidence type="ECO:0000256" key="6">
    <source>
        <dbReference type="ARBA" id="ARBA00023422"/>
    </source>
</evidence>
<protein>
    <recommendedName>
        <fullName evidence="1">phospholipase A2</fullName>
        <ecNumber evidence="1">3.1.1.4</ecNumber>
    </recommendedName>
</protein>
<dbReference type="Gene3D" id="1.25.40.20">
    <property type="entry name" value="Ankyrin repeat-containing domain"/>
    <property type="match status" value="2"/>
</dbReference>